<dbReference type="EMBL" id="KB446559">
    <property type="protein sequence ID" value="EME82298.1"/>
    <property type="molecule type" value="Genomic_DNA"/>
</dbReference>
<dbReference type="Pfam" id="PF10306">
    <property type="entry name" value="FLILHELTA"/>
    <property type="match status" value="1"/>
</dbReference>
<evidence type="ECO:0000313" key="2">
    <source>
        <dbReference type="EMBL" id="EME82298.1"/>
    </source>
</evidence>
<keyword evidence="1" id="KW-1133">Transmembrane helix</keyword>
<evidence type="ECO:0000256" key="1">
    <source>
        <dbReference type="SAM" id="Phobius"/>
    </source>
</evidence>
<organism evidence="2 3">
    <name type="scientific">Pseudocercospora fijiensis (strain CIRAD86)</name>
    <name type="common">Black leaf streak disease fungus</name>
    <name type="synonym">Mycosphaerella fijiensis</name>
    <dbReference type="NCBI Taxonomy" id="383855"/>
    <lineage>
        <taxon>Eukaryota</taxon>
        <taxon>Fungi</taxon>
        <taxon>Dikarya</taxon>
        <taxon>Ascomycota</taxon>
        <taxon>Pezizomycotina</taxon>
        <taxon>Dothideomycetes</taxon>
        <taxon>Dothideomycetidae</taxon>
        <taxon>Mycosphaerellales</taxon>
        <taxon>Mycosphaerellaceae</taxon>
        <taxon>Pseudocercospora</taxon>
    </lineage>
</organism>
<keyword evidence="1" id="KW-0472">Membrane</keyword>
<dbReference type="AlphaFoldDB" id="M3AYR0"/>
<dbReference type="InterPro" id="IPR018811">
    <property type="entry name" value="MRX11"/>
</dbReference>
<proteinExistence type="predicted"/>
<evidence type="ECO:0000313" key="3">
    <source>
        <dbReference type="Proteomes" id="UP000016932"/>
    </source>
</evidence>
<reference evidence="2 3" key="1">
    <citation type="journal article" date="2012" name="PLoS Pathog.">
        <title>Diverse lifestyles and strategies of plant pathogenesis encoded in the genomes of eighteen Dothideomycetes fungi.</title>
        <authorList>
            <person name="Ohm R.A."/>
            <person name="Feau N."/>
            <person name="Henrissat B."/>
            <person name="Schoch C.L."/>
            <person name="Horwitz B.A."/>
            <person name="Barry K.W."/>
            <person name="Condon B.J."/>
            <person name="Copeland A.C."/>
            <person name="Dhillon B."/>
            <person name="Glaser F."/>
            <person name="Hesse C.N."/>
            <person name="Kosti I."/>
            <person name="LaButti K."/>
            <person name="Lindquist E.A."/>
            <person name="Lucas S."/>
            <person name="Salamov A.A."/>
            <person name="Bradshaw R.E."/>
            <person name="Ciuffetti L."/>
            <person name="Hamelin R.C."/>
            <person name="Kema G.H.J."/>
            <person name="Lawrence C."/>
            <person name="Scott J.A."/>
            <person name="Spatafora J.W."/>
            <person name="Turgeon B.G."/>
            <person name="de Wit P.J.G.M."/>
            <person name="Zhong S."/>
            <person name="Goodwin S.B."/>
            <person name="Grigoriev I.V."/>
        </authorList>
    </citation>
    <scope>NUCLEOTIDE SEQUENCE [LARGE SCALE GENOMIC DNA]</scope>
    <source>
        <strain evidence="2 3">CIRAD86</strain>
    </source>
</reference>
<name>M3AYR0_PSEFD</name>
<dbReference type="PANTHER" id="PTHR28002">
    <property type="entry name" value="MIOREX COMPLEX COMPONENT 11"/>
    <property type="match status" value="1"/>
</dbReference>
<protein>
    <submittedName>
        <fullName evidence="2">Uncharacterized protein</fullName>
    </submittedName>
</protein>
<feature type="non-terminal residue" evidence="2">
    <location>
        <position position="137"/>
    </location>
</feature>
<dbReference type="STRING" id="383855.M3AYR0"/>
<keyword evidence="1" id="KW-0812">Transmembrane</keyword>
<gene>
    <name evidence="2" type="ORF">MYCFIDRAFT_121393</name>
</gene>
<dbReference type="VEuPathDB" id="FungiDB:MYCFIDRAFT_121393"/>
<dbReference type="Proteomes" id="UP000016932">
    <property type="component" value="Unassembled WGS sequence"/>
</dbReference>
<dbReference type="GeneID" id="19330449"/>
<dbReference type="HOGENOM" id="CLU_071379_2_0_1"/>
<feature type="transmembrane region" description="Helical" evidence="1">
    <location>
        <begin position="29"/>
        <end position="51"/>
    </location>
</feature>
<feature type="non-terminal residue" evidence="2">
    <location>
        <position position="1"/>
    </location>
</feature>
<accession>M3AYR0</accession>
<dbReference type="GO" id="GO:0005739">
    <property type="term" value="C:mitochondrion"/>
    <property type="evidence" value="ECO:0007669"/>
    <property type="project" value="TreeGrafter"/>
</dbReference>
<dbReference type="OrthoDB" id="5580261at2759"/>
<keyword evidence="3" id="KW-1185">Reference proteome</keyword>
<feature type="transmembrane region" description="Helical" evidence="1">
    <location>
        <begin position="113"/>
        <end position="134"/>
    </location>
</feature>
<sequence>ITRIESRTPRFLRKYLTPLRNAPISHISAFLILHEITAIVPLFALTAAFHYTNWLPPFTEWKWFSDGMTKFGSYLRKKRWIGDDNGRGSWFGNGENASRIVVEMATAYALTKALLPLRLVLSVLATPWFARWTVLPI</sequence>
<dbReference type="KEGG" id="pfj:MYCFIDRAFT_121393"/>
<dbReference type="RefSeq" id="XP_007927692.1">
    <property type="nucleotide sequence ID" value="XM_007929501.1"/>
</dbReference>
<dbReference type="PANTHER" id="PTHR28002:SF1">
    <property type="entry name" value="MIOREX COMPLEX COMPONENT 11"/>
    <property type="match status" value="1"/>
</dbReference>
<dbReference type="eggNOG" id="ENOG502S09K">
    <property type="taxonomic scope" value="Eukaryota"/>
</dbReference>